<proteinExistence type="predicted"/>
<organism evidence="1 2">
    <name type="scientific">Dillenia turbinata</name>
    <dbReference type="NCBI Taxonomy" id="194707"/>
    <lineage>
        <taxon>Eukaryota</taxon>
        <taxon>Viridiplantae</taxon>
        <taxon>Streptophyta</taxon>
        <taxon>Embryophyta</taxon>
        <taxon>Tracheophyta</taxon>
        <taxon>Spermatophyta</taxon>
        <taxon>Magnoliopsida</taxon>
        <taxon>eudicotyledons</taxon>
        <taxon>Gunneridae</taxon>
        <taxon>Pentapetalae</taxon>
        <taxon>Dilleniales</taxon>
        <taxon>Dilleniaceae</taxon>
        <taxon>Dillenia</taxon>
    </lineage>
</organism>
<dbReference type="EMBL" id="JBAMMX010000019">
    <property type="protein sequence ID" value="KAK6921423.1"/>
    <property type="molecule type" value="Genomic_DNA"/>
</dbReference>
<gene>
    <name evidence="1" type="ORF">RJ641_011930</name>
</gene>
<evidence type="ECO:0000313" key="1">
    <source>
        <dbReference type="EMBL" id="KAK6921423.1"/>
    </source>
</evidence>
<keyword evidence="2" id="KW-1185">Reference proteome</keyword>
<comment type="caution">
    <text evidence="1">The sequence shown here is derived from an EMBL/GenBank/DDBJ whole genome shotgun (WGS) entry which is preliminary data.</text>
</comment>
<evidence type="ECO:0000313" key="2">
    <source>
        <dbReference type="Proteomes" id="UP001370490"/>
    </source>
</evidence>
<dbReference type="AlphaFoldDB" id="A0AAN8Z5K1"/>
<protein>
    <submittedName>
        <fullName evidence="1">Uncharacterized protein</fullName>
    </submittedName>
</protein>
<sequence>MRWPFSEGSCEHTKAAKTDQKRTHFFFFWMNDLEQCYFRRTINNFLFVWLNEKQSWGQLWWRQGHVSHRATGSKVHVSARAIVLLFARQKAFMEVTAEGSVAVASARNIAKIFAICHVYLGDTGLRVLFA</sequence>
<name>A0AAN8Z5K1_9MAGN</name>
<dbReference type="Proteomes" id="UP001370490">
    <property type="component" value="Unassembled WGS sequence"/>
</dbReference>
<reference evidence="1 2" key="1">
    <citation type="submission" date="2023-12" db="EMBL/GenBank/DDBJ databases">
        <title>A high-quality genome assembly for Dillenia turbinata (Dilleniales).</title>
        <authorList>
            <person name="Chanderbali A."/>
        </authorList>
    </citation>
    <scope>NUCLEOTIDE SEQUENCE [LARGE SCALE GENOMIC DNA]</scope>
    <source>
        <strain evidence="1">LSX21</strain>
        <tissue evidence="1">Leaf</tissue>
    </source>
</reference>
<accession>A0AAN8Z5K1</accession>